<proteinExistence type="predicted"/>
<comment type="caution">
    <text evidence="1">The sequence shown here is derived from an EMBL/GenBank/DDBJ whole genome shotgun (WGS) entry which is preliminary data.</text>
</comment>
<dbReference type="EMBL" id="AAHSMS010000010">
    <property type="protein sequence ID" value="EBZ8648439.1"/>
    <property type="molecule type" value="Genomic_DNA"/>
</dbReference>
<sequence length="220" mass="23886">MSLNYFGQAFKLAFEISPILLVDGIASQIPGGVMPIAVLTEGLSIANGLLHGEIGNGPTAHFIPMGGTTLIQQDISNLNFYNQVTAANAVVRRPNRVQMQMVRPASTADGGYATKGITFTTLKLALDMHNQQGGCYTVMTPSFIYTRCLMRSFIDTSGFSEQNKQVQQIWQIEFEQPLITVEQSESVLGALMRKFDSGTPASSGLSWSGISKQIVQEFGI</sequence>
<protein>
    <submittedName>
        <fullName evidence="1">Uncharacterized protein</fullName>
    </submittedName>
</protein>
<accession>A0A5X4PE22</accession>
<name>A0A5X4PE22_SALET</name>
<evidence type="ECO:0000313" key="1">
    <source>
        <dbReference type="EMBL" id="EBZ8648439.1"/>
    </source>
</evidence>
<organism evidence="1">
    <name type="scientific">Salmonella enterica subsp. enterica serovar Hull</name>
    <dbReference type="NCBI Taxonomy" id="1403564"/>
    <lineage>
        <taxon>Bacteria</taxon>
        <taxon>Pseudomonadati</taxon>
        <taxon>Pseudomonadota</taxon>
        <taxon>Gammaproteobacteria</taxon>
        <taxon>Enterobacterales</taxon>
        <taxon>Enterobacteriaceae</taxon>
        <taxon>Salmonella</taxon>
    </lineage>
</organism>
<dbReference type="AlphaFoldDB" id="A0A5X4PE22"/>
<reference evidence="1" key="1">
    <citation type="submission" date="2018-11" db="EMBL/GenBank/DDBJ databases">
        <authorList>
            <person name="Ashton P.M."/>
            <person name="Dallman T."/>
            <person name="Nair S."/>
            <person name="De Pinna E."/>
            <person name="Peters T."/>
            <person name="Grant K."/>
        </authorList>
    </citation>
    <scope>NUCLEOTIDE SEQUENCE</scope>
    <source>
        <strain evidence="1">638096</strain>
    </source>
</reference>
<gene>
    <name evidence="1" type="ORF">EHB58_09455</name>
</gene>